<dbReference type="EMBL" id="JWIN03000013">
    <property type="protein sequence ID" value="KAB1269132.1"/>
    <property type="molecule type" value="Genomic_DNA"/>
</dbReference>
<proteinExistence type="predicted"/>
<sequence length="111" mass="12357">MGAFGGLPPFELRWRAGSLYPAPLRVGAAISMATAASRPCASGSRDILWRVSAVLGWRIVTSIVWSVLLLPICTTVFVIFSSIDLFHPIQWLSGKWYSVWGKQIYRTHFST</sequence>
<keyword evidence="1" id="KW-0812">Transmembrane</keyword>
<evidence type="ECO:0000313" key="2">
    <source>
        <dbReference type="EMBL" id="KAB1269132.1"/>
    </source>
</evidence>
<evidence type="ECO:0000256" key="1">
    <source>
        <dbReference type="SAM" id="Phobius"/>
    </source>
</evidence>
<organism evidence="2 3">
    <name type="scientific">Camelus dromedarius</name>
    <name type="common">Dromedary</name>
    <name type="synonym">Arabian camel</name>
    <dbReference type="NCBI Taxonomy" id="9838"/>
    <lineage>
        <taxon>Eukaryota</taxon>
        <taxon>Metazoa</taxon>
        <taxon>Chordata</taxon>
        <taxon>Craniata</taxon>
        <taxon>Vertebrata</taxon>
        <taxon>Euteleostomi</taxon>
        <taxon>Mammalia</taxon>
        <taxon>Eutheria</taxon>
        <taxon>Laurasiatheria</taxon>
        <taxon>Artiodactyla</taxon>
        <taxon>Tylopoda</taxon>
        <taxon>Camelidae</taxon>
        <taxon>Camelus</taxon>
    </lineage>
</organism>
<evidence type="ECO:0000313" key="3">
    <source>
        <dbReference type="Proteomes" id="UP000299084"/>
    </source>
</evidence>
<name>A0A5N4DDC1_CAMDR</name>
<protein>
    <submittedName>
        <fullName evidence="2">Nucleoporin NDC1</fullName>
    </submittedName>
</protein>
<dbReference type="Proteomes" id="UP000299084">
    <property type="component" value="Unassembled WGS sequence"/>
</dbReference>
<gene>
    <name evidence="2" type="ORF">Cadr_000013942</name>
</gene>
<keyword evidence="1" id="KW-1133">Transmembrane helix</keyword>
<dbReference type="STRING" id="9838.ENSCDRP00005013803"/>
<reference evidence="2 3" key="1">
    <citation type="journal article" date="2019" name="Mol. Ecol. Resour.">
        <title>Improving Illumina assemblies with Hi-C and long reads: an example with the North African dromedary.</title>
        <authorList>
            <person name="Elbers J.P."/>
            <person name="Rogers M.F."/>
            <person name="Perelman P.L."/>
            <person name="Proskuryakova A.A."/>
            <person name="Serdyukova N.A."/>
            <person name="Johnson W.E."/>
            <person name="Horin P."/>
            <person name="Corander J."/>
            <person name="Murphy D."/>
            <person name="Burger P.A."/>
        </authorList>
    </citation>
    <scope>NUCLEOTIDE SEQUENCE [LARGE SCALE GENOMIC DNA]</scope>
    <source>
        <strain evidence="2">Drom800</strain>
        <tissue evidence="2">Blood</tissue>
    </source>
</reference>
<keyword evidence="1" id="KW-0472">Membrane</keyword>
<dbReference type="AlphaFoldDB" id="A0A5N4DDC1"/>
<comment type="caution">
    <text evidence="2">The sequence shown here is derived from an EMBL/GenBank/DDBJ whole genome shotgun (WGS) entry which is preliminary data.</text>
</comment>
<feature type="transmembrane region" description="Helical" evidence="1">
    <location>
        <begin position="63"/>
        <end position="86"/>
    </location>
</feature>
<accession>A0A5N4DDC1</accession>
<keyword evidence="3" id="KW-1185">Reference proteome</keyword>